<keyword evidence="3" id="KW-1185">Reference proteome</keyword>
<dbReference type="EMBL" id="CP016033">
    <property type="protein sequence ID" value="ANK14095.1"/>
    <property type="molecule type" value="Genomic_DNA"/>
</dbReference>
<evidence type="ECO:0000256" key="1">
    <source>
        <dbReference type="SAM" id="Phobius"/>
    </source>
</evidence>
<evidence type="ECO:0000313" key="3">
    <source>
        <dbReference type="Proteomes" id="UP000078263"/>
    </source>
</evidence>
<dbReference type="AlphaFoldDB" id="A0A192D7K4"/>
<organism evidence="2 3">
    <name type="scientific">Erythrobacter neustonensis</name>
    <dbReference type="NCBI Taxonomy" id="1112"/>
    <lineage>
        <taxon>Bacteria</taxon>
        <taxon>Pseudomonadati</taxon>
        <taxon>Pseudomonadota</taxon>
        <taxon>Alphaproteobacteria</taxon>
        <taxon>Sphingomonadales</taxon>
        <taxon>Erythrobacteraceae</taxon>
        <taxon>Erythrobacter/Porphyrobacter group</taxon>
        <taxon>Erythrobacter</taxon>
    </lineage>
</organism>
<evidence type="ECO:0000313" key="2">
    <source>
        <dbReference type="EMBL" id="ANK14095.1"/>
    </source>
</evidence>
<dbReference type="KEGG" id="pns:A9D12_04660"/>
<sequence length="82" mass="8569">MGQWASADEGLRASGKATDVIKAVIFGAVVSAAIAIVIGSQGTSAGPLAIHPVAISDVRLFWSWPMFFSATGLFFALSLMQR</sequence>
<feature type="transmembrane region" description="Helical" evidence="1">
    <location>
        <begin position="20"/>
        <end position="40"/>
    </location>
</feature>
<dbReference type="Proteomes" id="UP000078263">
    <property type="component" value="Chromosome"/>
</dbReference>
<keyword evidence="1" id="KW-0472">Membrane</keyword>
<gene>
    <name evidence="2" type="ORF">A9D12_04660</name>
</gene>
<reference evidence="2 3" key="1">
    <citation type="submission" date="2016-05" db="EMBL/GenBank/DDBJ databases">
        <title>Compelete Genome Sequence of Bacteriochlorophyll-Synthesizing Bacterium Porphyrobacter neustonensis DSM 9434.</title>
        <authorList>
            <person name="Shi X.-L."/>
            <person name="Wu Y.-H."/>
            <person name="Cheng H."/>
            <person name="Xu L."/>
            <person name="Zhang X.-Q."/>
            <person name="Wang C.-S."/>
            <person name="Xu X.-W."/>
        </authorList>
    </citation>
    <scope>NUCLEOTIDE SEQUENCE [LARGE SCALE GENOMIC DNA]</scope>
    <source>
        <strain evidence="2 3">DSM 9434</strain>
    </source>
</reference>
<keyword evidence="1" id="KW-0812">Transmembrane</keyword>
<protein>
    <submittedName>
        <fullName evidence="2">Uncharacterized protein</fullName>
    </submittedName>
</protein>
<accession>A0A192D7K4</accession>
<dbReference type="STRING" id="1112.A9D12_04660"/>
<proteinExistence type="predicted"/>
<name>A0A192D7K4_9SPHN</name>
<feature type="transmembrane region" description="Helical" evidence="1">
    <location>
        <begin position="60"/>
        <end position="80"/>
    </location>
</feature>
<keyword evidence="1" id="KW-1133">Transmembrane helix</keyword>